<feature type="transmembrane region" description="Helical" evidence="6">
    <location>
        <begin position="136"/>
        <end position="162"/>
    </location>
</feature>
<dbReference type="PANTHER" id="PTHR10037">
    <property type="entry name" value="VOLTAGE-GATED CATION CHANNEL CALCIUM AND SODIUM"/>
    <property type="match status" value="1"/>
</dbReference>
<dbReference type="EMBL" id="BNCQ01000040">
    <property type="protein sequence ID" value="GIM11615.1"/>
    <property type="molecule type" value="Genomic_DNA"/>
</dbReference>
<feature type="domain" description="Ion transport" evidence="7">
    <location>
        <begin position="8"/>
        <end position="245"/>
    </location>
</feature>
<feature type="transmembrane region" description="Helical" evidence="6">
    <location>
        <begin position="42"/>
        <end position="60"/>
    </location>
</feature>
<evidence type="ECO:0000256" key="5">
    <source>
        <dbReference type="SAM" id="MobiDB-lite"/>
    </source>
</evidence>
<evidence type="ECO:0000313" key="8">
    <source>
        <dbReference type="EMBL" id="GIM11615.1"/>
    </source>
</evidence>
<protein>
    <recommendedName>
        <fullName evidence="7">Ion transport domain-containing protein</fullName>
    </recommendedName>
</protein>
<evidence type="ECO:0000256" key="2">
    <source>
        <dbReference type="ARBA" id="ARBA00022692"/>
    </source>
</evidence>
<dbReference type="InterPro" id="IPR005821">
    <property type="entry name" value="Ion_trans_dom"/>
</dbReference>
<evidence type="ECO:0000256" key="6">
    <source>
        <dbReference type="SAM" id="Phobius"/>
    </source>
</evidence>
<reference evidence="8" key="1">
    <citation type="journal article" date="2021" name="Proc. Natl. Acad. Sci. U.S.A.">
        <title>Three genomes in the algal genus Volvox reveal the fate of a haploid sex-determining region after a transition to homothallism.</title>
        <authorList>
            <person name="Yamamoto K."/>
            <person name="Hamaji T."/>
            <person name="Kawai-Toyooka H."/>
            <person name="Matsuzaki R."/>
            <person name="Takahashi F."/>
            <person name="Nishimura Y."/>
            <person name="Kawachi M."/>
            <person name="Noguchi H."/>
            <person name="Minakuchi Y."/>
            <person name="Umen J.G."/>
            <person name="Toyoda A."/>
            <person name="Nozaki H."/>
        </authorList>
    </citation>
    <scope>NUCLEOTIDE SEQUENCE</scope>
    <source>
        <strain evidence="8">NIES-3785</strain>
    </source>
</reference>
<evidence type="ECO:0000256" key="4">
    <source>
        <dbReference type="ARBA" id="ARBA00023136"/>
    </source>
</evidence>
<dbReference type="Proteomes" id="UP000722791">
    <property type="component" value="Unassembled WGS sequence"/>
</dbReference>
<dbReference type="GO" id="GO:0001518">
    <property type="term" value="C:voltage-gated sodium channel complex"/>
    <property type="evidence" value="ECO:0007669"/>
    <property type="project" value="TreeGrafter"/>
</dbReference>
<feature type="transmembrane region" description="Helical" evidence="6">
    <location>
        <begin position="213"/>
        <end position="238"/>
    </location>
</feature>
<accession>A0A8J4GQ28</accession>
<dbReference type="InterPro" id="IPR027359">
    <property type="entry name" value="Volt_channel_dom_sf"/>
</dbReference>
<proteinExistence type="predicted"/>
<feature type="region of interest" description="Disordered" evidence="5">
    <location>
        <begin position="244"/>
        <end position="286"/>
    </location>
</feature>
<keyword evidence="2 6" id="KW-0812">Transmembrane</keyword>
<feature type="compositionally biased region" description="Acidic residues" evidence="5">
    <location>
        <begin position="244"/>
        <end position="255"/>
    </location>
</feature>
<evidence type="ECO:0000313" key="9">
    <source>
        <dbReference type="Proteomes" id="UP000722791"/>
    </source>
</evidence>
<dbReference type="GO" id="GO:0005248">
    <property type="term" value="F:voltage-gated sodium channel activity"/>
    <property type="evidence" value="ECO:0007669"/>
    <property type="project" value="TreeGrafter"/>
</dbReference>
<evidence type="ECO:0000256" key="3">
    <source>
        <dbReference type="ARBA" id="ARBA00022989"/>
    </source>
</evidence>
<evidence type="ECO:0000259" key="7">
    <source>
        <dbReference type="Pfam" id="PF00520"/>
    </source>
</evidence>
<dbReference type="AlphaFoldDB" id="A0A8J4GQ28"/>
<evidence type="ECO:0000256" key="1">
    <source>
        <dbReference type="ARBA" id="ARBA00004141"/>
    </source>
</evidence>
<dbReference type="Pfam" id="PF00520">
    <property type="entry name" value="Ion_trans"/>
    <property type="match status" value="1"/>
</dbReference>
<name>A0A8J4GQ28_9CHLO</name>
<organism evidence="8 9">
    <name type="scientific">Volvox reticuliferus</name>
    <dbReference type="NCBI Taxonomy" id="1737510"/>
    <lineage>
        <taxon>Eukaryota</taxon>
        <taxon>Viridiplantae</taxon>
        <taxon>Chlorophyta</taxon>
        <taxon>core chlorophytes</taxon>
        <taxon>Chlorophyceae</taxon>
        <taxon>CS clade</taxon>
        <taxon>Chlamydomonadales</taxon>
        <taxon>Volvocaceae</taxon>
        <taxon>Volvox</taxon>
    </lineage>
</organism>
<dbReference type="InterPro" id="IPR043203">
    <property type="entry name" value="VGCC_Ca_Na"/>
</dbReference>
<dbReference type="FunFam" id="1.10.287.70:FF:000314">
    <property type="entry name" value="Voltage-gated Ca2+ channel, alpha subunit"/>
    <property type="match status" value="1"/>
</dbReference>
<keyword evidence="3 6" id="KW-1133">Transmembrane helix</keyword>
<gene>
    <name evidence="8" type="ORF">Vretimale_15084</name>
</gene>
<feature type="non-terminal residue" evidence="8">
    <location>
        <position position="1"/>
    </location>
</feature>
<keyword evidence="4 6" id="KW-0472">Membrane</keyword>
<sequence length="329" mass="36887">FWDLAYSTWFNKFMMAVVLANVIALGMEYHGMSPEFANGLEIANLVMTSAFLLEFVVKHLGLGLVGYWREPWNLLDGAIVVTSVVELVLKYGPQASASTNTQALRAFRMLRILRSLRLLIRVESLRKLLRMVLKGFVVLKDFILLLALFIFIFSILGLQQFGGSPYFAPSPNNVGFSSNFDTLWQSAYTVFQLLTADNWVATSWDGMRARGTAAVLYFVAWIIVGNFVLLTLFLAILITNFQSDEEPPPSEDELTGAEYKPFAPDDQSETASTLGGTILGDGGGLKDPRNALQQRIARRTDPAAVYRLKKWMVLVGYHHGMMEHEKEEI</sequence>
<feature type="non-terminal residue" evidence="8">
    <location>
        <position position="329"/>
    </location>
</feature>
<comment type="caution">
    <text evidence="8">The sequence shown here is derived from an EMBL/GenBank/DDBJ whole genome shotgun (WGS) entry which is preliminary data.</text>
</comment>
<dbReference type="Gene3D" id="1.10.287.70">
    <property type="match status" value="1"/>
</dbReference>
<dbReference type="SUPFAM" id="SSF81324">
    <property type="entry name" value="Voltage-gated potassium channels"/>
    <property type="match status" value="1"/>
</dbReference>
<dbReference type="Gene3D" id="1.20.120.350">
    <property type="entry name" value="Voltage-gated potassium channels. Chain C"/>
    <property type="match status" value="1"/>
</dbReference>
<comment type="subcellular location">
    <subcellularLocation>
        <location evidence="1">Membrane</location>
        <topology evidence="1">Multi-pass membrane protein</topology>
    </subcellularLocation>
</comment>
<dbReference type="PANTHER" id="PTHR10037:SF62">
    <property type="entry name" value="SODIUM CHANNEL PROTEIN 60E"/>
    <property type="match status" value="1"/>
</dbReference>
<feature type="transmembrane region" description="Helical" evidence="6">
    <location>
        <begin position="12"/>
        <end position="30"/>
    </location>
</feature>